<dbReference type="Gene3D" id="3.90.660.10">
    <property type="match status" value="1"/>
</dbReference>
<dbReference type="PANTHER" id="PTHR16128">
    <property type="entry name" value="FAD/NAD(P)-BINDING OXIDOREDUCTASE FAMILY PROTEIN"/>
    <property type="match status" value="1"/>
</dbReference>
<dbReference type="InterPro" id="IPR036188">
    <property type="entry name" value="FAD/NAD-bd_sf"/>
</dbReference>
<keyword evidence="2" id="KW-1185">Reference proteome</keyword>
<evidence type="ECO:0008006" key="3">
    <source>
        <dbReference type="Google" id="ProtNLM"/>
    </source>
</evidence>
<proteinExistence type="predicted"/>
<comment type="caution">
    <text evidence="1">The sequence shown here is derived from an EMBL/GenBank/DDBJ whole genome shotgun (WGS) entry which is preliminary data.</text>
</comment>
<dbReference type="OrthoDB" id="66881at2759"/>
<protein>
    <recommendedName>
        <fullName evidence="3">Amine oxidase domain-containing protein</fullName>
    </recommendedName>
</protein>
<evidence type="ECO:0000313" key="1">
    <source>
        <dbReference type="EMBL" id="KRX03173.1"/>
    </source>
</evidence>
<dbReference type="PANTHER" id="PTHR16128:SF5">
    <property type="entry name" value="FAD_NAD(P)-BINDING OXIDOREDUCTASE FAMILY PROTEIN"/>
    <property type="match status" value="1"/>
</dbReference>
<organism evidence="1 2">
    <name type="scientific">Pseudocohnilembus persalinus</name>
    <name type="common">Ciliate</name>
    <dbReference type="NCBI Taxonomy" id="266149"/>
    <lineage>
        <taxon>Eukaryota</taxon>
        <taxon>Sar</taxon>
        <taxon>Alveolata</taxon>
        <taxon>Ciliophora</taxon>
        <taxon>Intramacronucleata</taxon>
        <taxon>Oligohymenophorea</taxon>
        <taxon>Scuticociliatia</taxon>
        <taxon>Philasterida</taxon>
        <taxon>Pseudocohnilembidae</taxon>
        <taxon>Pseudocohnilembus</taxon>
    </lineage>
</organism>
<accession>A0A0V0QMJ7</accession>
<reference evidence="1 2" key="1">
    <citation type="journal article" date="2015" name="Sci. Rep.">
        <title>Genome of the facultative scuticociliatosis pathogen Pseudocohnilembus persalinus provides insight into its virulence through horizontal gene transfer.</title>
        <authorList>
            <person name="Xiong J."/>
            <person name="Wang G."/>
            <person name="Cheng J."/>
            <person name="Tian M."/>
            <person name="Pan X."/>
            <person name="Warren A."/>
            <person name="Jiang C."/>
            <person name="Yuan D."/>
            <person name="Miao W."/>
        </authorList>
    </citation>
    <scope>NUCLEOTIDE SEQUENCE [LARGE SCALE GENOMIC DNA]</scope>
    <source>
        <strain evidence="1">36N120E</strain>
    </source>
</reference>
<dbReference type="SUPFAM" id="SSF51905">
    <property type="entry name" value="FAD/NAD(P)-binding domain"/>
    <property type="match status" value="1"/>
</dbReference>
<dbReference type="Proteomes" id="UP000054937">
    <property type="component" value="Unassembled WGS sequence"/>
</dbReference>
<dbReference type="InParanoid" id="A0A0V0QMJ7"/>
<evidence type="ECO:0000313" key="2">
    <source>
        <dbReference type="Proteomes" id="UP000054937"/>
    </source>
</evidence>
<sequence length="415" mass="47948">MEKKVAILGAGISGLSTAFQLRELNPNIDFTIFERNPDLEGGRACTSVKQCDEKLNQSLFFDPGASYISFDNQEQQDLIYEKFFKKDHPDIFLKDLEEIKKPIFTLNKDGLIEKTEKKTLNLSYKKGIHQLTNKLGHNILDKIRFNSEILSLLKDQNSKRWVIHYRNVKDNISHSEHFDVIINALHPLALQSILANNIIEGNQTDKLIQEENLNKAITSLKGMNFKQAISVCLDYQIPKSLLGDHLKEDLTEFFSIVNPDYTHDILQINVENEKPGHIPDLRNDSQFDYIHLGLTIQMSQKWSDIYMNKPNEEIINEVILKLIKIFQNKDNKNFFNRALPENAEKIFKSKENIWFSQVSKWEYAYHAQQVDLNKCVENPKQEGLYFGGDILYPKASILNAIESGINIAKQVNQVY</sequence>
<name>A0A0V0QMJ7_PSEPJ</name>
<gene>
    <name evidence="1" type="ORF">PPERSA_10546</name>
</gene>
<dbReference type="EMBL" id="LDAU01000143">
    <property type="protein sequence ID" value="KRX03173.1"/>
    <property type="molecule type" value="Genomic_DNA"/>
</dbReference>
<dbReference type="Gene3D" id="3.50.50.60">
    <property type="entry name" value="FAD/NAD(P)-binding domain"/>
    <property type="match status" value="1"/>
</dbReference>
<dbReference type="AlphaFoldDB" id="A0A0V0QMJ7"/>
<dbReference type="Pfam" id="PF13450">
    <property type="entry name" value="NAD_binding_8"/>
    <property type="match status" value="1"/>
</dbReference>